<dbReference type="SMART" id="SM00086">
    <property type="entry name" value="PAC"/>
    <property type="match status" value="4"/>
</dbReference>
<dbReference type="InterPro" id="IPR013655">
    <property type="entry name" value="PAS_fold_3"/>
</dbReference>
<dbReference type="InterPro" id="IPR035965">
    <property type="entry name" value="PAS-like_dom_sf"/>
</dbReference>
<dbReference type="EC" id="2.7.13.3" evidence="2"/>
<dbReference type="InterPro" id="IPR000014">
    <property type="entry name" value="PAS"/>
</dbReference>
<keyword evidence="3" id="KW-0597">Phosphoprotein</keyword>
<dbReference type="InterPro" id="IPR003018">
    <property type="entry name" value="GAF"/>
</dbReference>
<feature type="domain" description="PAC" evidence="8">
    <location>
        <begin position="76"/>
        <end position="128"/>
    </location>
</feature>
<dbReference type="InterPro" id="IPR036890">
    <property type="entry name" value="HATPase_C_sf"/>
</dbReference>
<feature type="domain" description="PAS" evidence="7">
    <location>
        <begin position="3"/>
        <end position="73"/>
    </location>
</feature>
<evidence type="ECO:0000313" key="10">
    <source>
        <dbReference type="Proteomes" id="UP000634522"/>
    </source>
</evidence>
<dbReference type="CDD" id="cd00130">
    <property type="entry name" value="PAS"/>
    <property type="match status" value="4"/>
</dbReference>
<dbReference type="SMART" id="SM00065">
    <property type="entry name" value="GAF"/>
    <property type="match status" value="1"/>
</dbReference>
<dbReference type="EMBL" id="WTVS01000057">
    <property type="protein sequence ID" value="NMF99926.1"/>
    <property type="molecule type" value="Genomic_DNA"/>
</dbReference>
<dbReference type="Pfam" id="PF01590">
    <property type="entry name" value="GAF"/>
    <property type="match status" value="1"/>
</dbReference>
<feature type="domain" description="PAS" evidence="7">
    <location>
        <begin position="287"/>
        <end position="331"/>
    </location>
</feature>
<dbReference type="Pfam" id="PF08447">
    <property type="entry name" value="PAS_3"/>
    <property type="match status" value="3"/>
</dbReference>
<feature type="domain" description="PAS" evidence="7">
    <location>
        <begin position="129"/>
        <end position="202"/>
    </location>
</feature>
<feature type="domain" description="Histidine kinase" evidence="6">
    <location>
        <begin position="837"/>
        <end position="924"/>
    </location>
</feature>
<feature type="domain" description="PAC" evidence="8">
    <location>
        <begin position="207"/>
        <end position="259"/>
    </location>
</feature>
<evidence type="ECO:0000313" key="9">
    <source>
        <dbReference type="EMBL" id="NMF99926.1"/>
    </source>
</evidence>
<sequence>MQREDELRLILDSAPAMIRSARPDGHVDFVNRRWSDYVGLPPEELLGWGWTIAIHPDDVTRWVEEWRAALANGVPFEAEGRVRRADGEYRRFLHRDYPLRDGGGAIVRWYGSSVDIDGLKRTQAQLQESEERFRRMADAIPEVIWFTALHPEKVLYASPSFEHIWGRPVEDLHRNPRLWIESIHPDDRLRIETTFSRWVAGEDPDYQDIEYRIVQPGGTIRWIHERGVLGFDEGGHPALVSGISTDITERKQADDELRRSAAYLAEAQRLSRTGSFGWNVASGELVWSKETFCILGYDAATTPTLNLVFDRVHPDDRSALRDTLDRAARELIDFDLMHRLLMPDGTIKQVHVVARAVGTGPGAAEFVGAIMDITEQKNSEDETRAAKARFEGILAIAEDAIISVDSHERIVLFNQGAEAVFGYSASELIGQSLNSLIPQRLAAKHSKHLAEFTRSRDIARAMGQRTSVVGRRKDGREFPAEASISKLDIGGKLIFTVILRDVTERQQAAEALRASEHLARGQLDALTHMLDALARESDPDRLLEHVLRTIIQQSGAHSVCVWDWNEDGDSLDVRAILAAGDDHLSGDANHPAQRLPGLLKGYPVWSELLRTGLHGLLEDLDTPSPHLCVGCEAEATCSRVFDDADPDPAVSLLKERWRALEVNAILFMPMTMAGKVAGIIGMCCRDKPSFRREDVELTRALAHQAMLAIHLMRLSQQSRQMAVTAERNRMARDIHDTLAQGFTGVIVQLEAAADARAKGLVTESEAHLARAGNLARESLQEARRSVHALRPRRLERNDLCEALRRLMSELTAGTAIVAELTVDGEPRAIPATWEENILRIGQEALTNALRHGHANRIGVRISFSEKALMLRLRDDGRGFDPGRTHDGFGLVGIGERVKEMGGQLSVDSAPAGGTEIAVVLPIANVTTNGV</sequence>
<evidence type="ECO:0000256" key="3">
    <source>
        <dbReference type="ARBA" id="ARBA00022553"/>
    </source>
</evidence>
<evidence type="ECO:0000256" key="4">
    <source>
        <dbReference type="ARBA" id="ARBA00022679"/>
    </source>
</evidence>
<dbReference type="Gene3D" id="3.30.450.20">
    <property type="entry name" value="PAS domain"/>
    <property type="match status" value="4"/>
</dbReference>
<evidence type="ECO:0000256" key="2">
    <source>
        <dbReference type="ARBA" id="ARBA00012438"/>
    </source>
</evidence>
<dbReference type="CDD" id="cd16917">
    <property type="entry name" value="HATPase_UhpB-NarQ-NarX-like"/>
    <property type="match status" value="1"/>
</dbReference>
<feature type="domain" description="PAS" evidence="7">
    <location>
        <begin position="386"/>
        <end position="433"/>
    </location>
</feature>
<keyword evidence="5" id="KW-0418">Kinase</keyword>
<dbReference type="InterPro" id="IPR052162">
    <property type="entry name" value="Sensor_kinase/Photoreceptor"/>
</dbReference>
<dbReference type="SMART" id="SM00091">
    <property type="entry name" value="PAS"/>
    <property type="match status" value="4"/>
</dbReference>
<name>A0ABX1NKS5_9RHOO</name>
<dbReference type="PROSITE" id="PS50112">
    <property type="entry name" value="PAS"/>
    <property type="match status" value="4"/>
</dbReference>
<dbReference type="InterPro" id="IPR001610">
    <property type="entry name" value="PAC"/>
</dbReference>
<protein>
    <recommendedName>
        <fullName evidence="2">histidine kinase</fullName>
        <ecNumber evidence="2">2.7.13.3</ecNumber>
    </recommendedName>
</protein>
<dbReference type="InterPro" id="IPR029016">
    <property type="entry name" value="GAF-like_dom_sf"/>
</dbReference>
<dbReference type="Pfam" id="PF13426">
    <property type="entry name" value="PAS_9"/>
    <property type="match status" value="1"/>
</dbReference>
<dbReference type="Proteomes" id="UP000634522">
    <property type="component" value="Unassembled WGS sequence"/>
</dbReference>
<evidence type="ECO:0000259" key="7">
    <source>
        <dbReference type="PROSITE" id="PS50112"/>
    </source>
</evidence>
<dbReference type="RefSeq" id="WP_169142465.1">
    <property type="nucleotide sequence ID" value="NZ_WTVS01000057.1"/>
</dbReference>
<evidence type="ECO:0000256" key="5">
    <source>
        <dbReference type="ARBA" id="ARBA00022777"/>
    </source>
</evidence>
<organism evidence="9 10">
    <name type="scientific">Aromatoleum toluolicum</name>
    <dbReference type="NCBI Taxonomy" id="90060"/>
    <lineage>
        <taxon>Bacteria</taxon>
        <taxon>Pseudomonadati</taxon>
        <taxon>Pseudomonadota</taxon>
        <taxon>Betaproteobacteria</taxon>
        <taxon>Rhodocyclales</taxon>
        <taxon>Rhodocyclaceae</taxon>
        <taxon>Aromatoleum</taxon>
    </lineage>
</organism>
<evidence type="ECO:0000259" key="6">
    <source>
        <dbReference type="PROSITE" id="PS50109"/>
    </source>
</evidence>
<dbReference type="InterPro" id="IPR005467">
    <property type="entry name" value="His_kinase_dom"/>
</dbReference>
<dbReference type="Gene3D" id="3.30.450.40">
    <property type="match status" value="1"/>
</dbReference>
<keyword evidence="10" id="KW-1185">Reference proteome</keyword>
<dbReference type="PANTHER" id="PTHR43304:SF1">
    <property type="entry name" value="PAC DOMAIN-CONTAINING PROTEIN"/>
    <property type="match status" value="1"/>
</dbReference>
<comment type="catalytic activity">
    <reaction evidence="1">
        <text>ATP + protein L-histidine = ADP + protein N-phospho-L-histidine.</text>
        <dbReference type="EC" id="2.7.13.3"/>
    </reaction>
</comment>
<dbReference type="PROSITE" id="PS50109">
    <property type="entry name" value="HIS_KIN"/>
    <property type="match status" value="1"/>
</dbReference>
<dbReference type="SUPFAM" id="SSF55781">
    <property type="entry name" value="GAF domain-like"/>
    <property type="match status" value="1"/>
</dbReference>
<dbReference type="InterPro" id="IPR003594">
    <property type="entry name" value="HATPase_dom"/>
</dbReference>
<dbReference type="SMART" id="SM00387">
    <property type="entry name" value="HATPase_c"/>
    <property type="match status" value="1"/>
</dbReference>
<dbReference type="InterPro" id="IPR000700">
    <property type="entry name" value="PAS-assoc_C"/>
</dbReference>
<dbReference type="Pfam" id="PF07730">
    <property type="entry name" value="HisKA_3"/>
    <property type="match status" value="1"/>
</dbReference>
<dbReference type="Pfam" id="PF02518">
    <property type="entry name" value="HATPase_c"/>
    <property type="match status" value="1"/>
</dbReference>
<dbReference type="Gene3D" id="2.10.70.100">
    <property type="match status" value="1"/>
</dbReference>
<proteinExistence type="predicted"/>
<evidence type="ECO:0000256" key="1">
    <source>
        <dbReference type="ARBA" id="ARBA00000085"/>
    </source>
</evidence>
<gene>
    <name evidence="9" type="ORF">GPA27_21360</name>
</gene>
<reference evidence="9 10" key="1">
    <citation type="submission" date="2019-12" db="EMBL/GenBank/DDBJ databases">
        <title>Comparative genomics gives insights into the taxonomy of the Azoarcus-Aromatoleum group and reveals separate origins of nif in the plant-associated Azoarcus and non-plant-associated Aromatoleum sub-groups.</title>
        <authorList>
            <person name="Lafos M."/>
            <person name="Maluk M."/>
            <person name="Batista M."/>
            <person name="Junghare M."/>
            <person name="Carmona M."/>
            <person name="Faoro H."/>
            <person name="Cruz L.M."/>
            <person name="Battistoni F."/>
            <person name="De Souza E."/>
            <person name="Pedrosa F."/>
            <person name="Chen W.-M."/>
            <person name="Poole P.S."/>
            <person name="Dixon R.A."/>
            <person name="James E.K."/>
        </authorList>
    </citation>
    <scope>NUCLEOTIDE SEQUENCE [LARGE SCALE GENOMIC DNA]</scope>
    <source>
        <strain evidence="9 10">T</strain>
    </source>
</reference>
<dbReference type="SUPFAM" id="SSF55874">
    <property type="entry name" value="ATPase domain of HSP90 chaperone/DNA topoisomerase II/histidine kinase"/>
    <property type="match status" value="1"/>
</dbReference>
<dbReference type="NCBIfam" id="TIGR00229">
    <property type="entry name" value="sensory_box"/>
    <property type="match status" value="3"/>
</dbReference>
<dbReference type="PANTHER" id="PTHR43304">
    <property type="entry name" value="PHYTOCHROME-LIKE PROTEIN CPH1"/>
    <property type="match status" value="1"/>
</dbReference>
<accession>A0ABX1NKS5</accession>
<dbReference type="Gene3D" id="3.30.565.10">
    <property type="entry name" value="Histidine kinase-like ATPase, C-terminal domain"/>
    <property type="match status" value="1"/>
</dbReference>
<dbReference type="SUPFAM" id="SSF55785">
    <property type="entry name" value="PYP-like sensor domain (PAS domain)"/>
    <property type="match status" value="4"/>
</dbReference>
<feature type="domain" description="PAC" evidence="8">
    <location>
        <begin position="334"/>
        <end position="385"/>
    </location>
</feature>
<dbReference type="InterPro" id="IPR011712">
    <property type="entry name" value="Sig_transdc_His_kin_sub3_dim/P"/>
</dbReference>
<keyword evidence="4" id="KW-0808">Transferase</keyword>
<dbReference type="Gene3D" id="1.20.5.1930">
    <property type="match status" value="1"/>
</dbReference>
<comment type="caution">
    <text evidence="9">The sequence shown here is derived from an EMBL/GenBank/DDBJ whole genome shotgun (WGS) entry which is preliminary data.</text>
</comment>
<evidence type="ECO:0000259" key="8">
    <source>
        <dbReference type="PROSITE" id="PS50113"/>
    </source>
</evidence>
<dbReference type="PROSITE" id="PS50113">
    <property type="entry name" value="PAC"/>
    <property type="match status" value="3"/>
</dbReference>